<evidence type="ECO:0000313" key="1">
    <source>
        <dbReference type="EMBL" id="KAI8560102.1"/>
    </source>
</evidence>
<protein>
    <submittedName>
        <fullName evidence="1">Uncharacterized protein</fullName>
    </submittedName>
</protein>
<evidence type="ECO:0000313" key="2">
    <source>
        <dbReference type="Proteomes" id="UP001062846"/>
    </source>
</evidence>
<dbReference type="Proteomes" id="UP001062846">
    <property type="component" value="Chromosome 4"/>
</dbReference>
<comment type="caution">
    <text evidence="1">The sequence shown here is derived from an EMBL/GenBank/DDBJ whole genome shotgun (WGS) entry which is preliminary data.</text>
</comment>
<sequence length="105" mass="12358">MRSKPSDAQSDGSKARYYAHYCTTPSPNSNISKCLIQTDFHKTVSVHYKKFRISQRFFSQRLKNRWYRWCIVTFCKTLLPLSLFYCPIFHFGLSLNKCPFCKVSG</sequence>
<dbReference type="EMBL" id="CM046391">
    <property type="protein sequence ID" value="KAI8560102.1"/>
    <property type="molecule type" value="Genomic_DNA"/>
</dbReference>
<proteinExistence type="predicted"/>
<reference evidence="1" key="1">
    <citation type="submission" date="2022-02" db="EMBL/GenBank/DDBJ databases">
        <title>Plant Genome Project.</title>
        <authorList>
            <person name="Zhang R.-G."/>
        </authorList>
    </citation>
    <scope>NUCLEOTIDE SEQUENCE</scope>
    <source>
        <strain evidence="1">AT1</strain>
    </source>
</reference>
<accession>A0ACC0P539</accession>
<organism evidence="1 2">
    <name type="scientific">Rhododendron molle</name>
    <name type="common">Chinese azalea</name>
    <name type="synonym">Azalea mollis</name>
    <dbReference type="NCBI Taxonomy" id="49168"/>
    <lineage>
        <taxon>Eukaryota</taxon>
        <taxon>Viridiplantae</taxon>
        <taxon>Streptophyta</taxon>
        <taxon>Embryophyta</taxon>
        <taxon>Tracheophyta</taxon>
        <taxon>Spermatophyta</taxon>
        <taxon>Magnoliopsida</taxon>
        <taxon>eudicotyledons</taxon>
        <taxon>Gunneridae</taxon>
        <taxon>Pentapetalae</taxon>
        <taxon>asterids</taxon>
        <taxon>Ericales</taxon>
        <taxon>Ericaceae</taxon>
        <taxon>Ericoideae</taxon>
        <taxon>Rhodoreae</taxon>
        <taxon>Rhododendron</taxon>
    </lineage>
</organism>
<name>A0ACC0P539_RHOML</name>
<keyword evidence="2" id="KW-1185">Reference proteome</keyword>
<gene>
    <name evidence="1" type="ORF">RHMOL_Rhmol04G0229400</name>
</gene>